<dbReference type="InterPro" id="IPR023393">
    <property type="entry name" value="START-like_dom_sf"/>
</dbReference>
<keyword evidence="9" id="KW-0378">Hydrolase</keyword>
<dbReference type="GO" id="GO:0008289">
    <property type="term" value="F:lipid binding"/>
    <property type="evidence" value="ECO:0007669"/>
    <property type="project" value="InterPro"/>
</dbReference>
<accession>A0A8C5LSE3</accession>
<dbReference type="InterPro" id="IPR001878">
    <property type="entry name" value="Znf_CCHC"/>
</dbReference>
<feature type="domain" description="CCHC-type" evidence="14">
    <location>
        <begin position="591"/>
        <end position="607"/>
    </location>
</feature>
<evidence type="ECO:0000256" key="5">
    <source>
        <dbReference type="ARBA" id="ARBA00022490"/>
    </source>
</evidence>
<dbReference type="OrthoDB" id="3184331at2759"/>
<evidence type="ECO:0000313" key="17">
    <source>
        <dbReference type="Ensembl" id="ENSLLEP00000001883.1"/>
    </source>
</evidence>
<dbReference type="GeneTree" id="ENSGT00940000160328"/>
<organism evidence="17 18">
    <name type="scientific">Leptobrachium leishanense</name>
    <name type="common">Leishan spiny toad</name>
    <dbReference type="NCBI Taxonomy" id="445787"/>
    <lineage>
        <taxon>Eukaryota</taxon>
        <taxon>Metazoa</taxon>
        <taxon>Chordata</taxon>
        <taxon>Craniata</taxon>
        <taxon>Vertebrata</taxon>
        <taxon>Euteleostomi</taxon>
        <taxon>Amphibia</taxon>
        <taxon>Batrachia</taxon>
        <taxon>Anura</taxon>
        <taxon>Pelobatoidea</taxon>
        <taxon>Megophryidae</taxon>
        <taxon>Leptobrachium</taxon>
    </lineage>
</organism>
<dbReference type="GO" id="GO:0003676">
    <property type="term" value="F:nucleic acid binding"/>
    <property type="evidence" value="ECO:0007669"/>
    <property type="project" value="InterPro"/>
</dbReference>
<name>A0A8C5LSE3_9ANUR</name>
<dbReference type="SUPFAM" id="SSF57756">
    <property type="entry name" value="Retrovirus zinc finger-like domains"/>
    <property type="match status" value="1"/>
</dbReference>
<dbReference type="GO" id="GO:0005829">
    <property type="term" value="C:cytosol"/>
    <property type="evidence" value="ECO:0007669"/>
    <property type="project" value="TreeGrafter"/>
</dbReference>
<dbReference type="PROSITE" id="PS50848">
    <property type="entry name" value="START"/>
    <property type="match status" value="1"/>
</dbReference>
<dbReference type="Pfam" id="PF01852">
    <property type="entry name" value="START"/>
    <property type="match status" value="1"/>
</dbReference>
<dbReference type="SUPFAM" id="SSF54637">
    <property type="entry name" value="Thioesterase/thiol ester dehydrase-isomerase"/>
    <property type="match status" value="2"/>
</dbReference>
<reference evidence="17" key="2">
    <citation type="submission" date="2025-09" db="UniProtKB">
        <authorList>
            <consortium name="Ensembl"/>
        </authorList>
    </citation>
    <scope>IDENTIFICATION</scope>
</reference>
<dbReference type="PANTHER" id="PTHR11049:SF3">
    <property type="entry name" value="ACETYL-COENZYME A THIOESTERASE"/>
    <property type="match status" value="1"/>
</dbReference>
<evidence type="ECO:0000256" key="1">
    <source>
        <dbReference type="ARBA" id="ARBA00000295"/>
    </source>
</evidence>
<dbReference type="Pfam" id="PF03061">
    <property type="entry name" value="4HBT"/>
    <property type="match status" value="2"/>
</dbReference>
<dbReference type="SMART" id="SM00234">
    <property type="entry name" value="START"/>
    <property type="match status" value="1"/>
</dbReference>
<sequence length="649" mass="72331">MSTGCESGEVQMCHTVYPLHSNHLGELSAGQLLTWIDTTACLAAERHAGVACVTASVDDIQIEETARVGQQICIKARVNRAFNTSMEVGIKVAVADPLTNVQKHVCTAFSTYVAKPTGGKKVTLKPVRLQSPWDHLEYSLSAERRRIRLYHEDAFNNLMEDGLTFYDLDWEEDHNKISTDSTQVESIELVLPPHANHQGNAFGGQIMAWMETVANISASRLCKAHATLKSVDMFKFRGPATVGDRLVFRAIVNNTFQKSVEVGVRVEAYTCGEWTAGKARHINSAFLIYQAVSSKGELIQFPRVKATRKDSVRRFCGAIARRKIRVARKYILSNKPEKPVSHPWDKGNQSYLSYNNIAALTVLAAKSGWELSSTAQNIKTFTHDENDVLSIKVEMQVTVHPRPAYLLLSDLGLRPNWDTHYLSCEVIDATGEDDKIFHITCPPVKQNKSRDFIVLMSRRSPYKNGDPYVIAMRSVTLASHPPTAEYLRGEVQCAGFLIYSQGKDSCRVCFHCRKPGHGMADCTEVLRCQEDGTGICFRCGSTEHDVIKCRAKVDPALGEFPYAKCFICGEMGHLSRSCPDNPKGLYAEGGRCRKCGSVEHFQRDCPEHQNSSQMTVGRWLNGMSADHEEIPVLPKVEKVTKKAPKIVTF</sequence>
<evidence type="ECO:0000256" key="12">
    <source>
        <dbReference type="ARBA" id="ARBA00023098"/>
    </source>
</evidence>
<evidence type="ECO:0000256" key="11">
    <source>
        <dbReference type="ARBA" id="ARBA00022833"/>
    </source>
</evidence>
<proteinExistence type="predicted"/>
<dbReference type="SMART" id="SM00343">
    <property type="entry name" value="ZnF_C2HC"/>
    <property type="match status" value="4"/>
</dbReference>
<dbReference type="Ensembl" id="ENSLLET00000001966.1">
    <property type="protein sequence ID" value="ENSLLEP00000001883.1"/>
    <property type="gene ID" value="ENSLLEG00000001215.1"/>
</dbReference>
<evidence type="ECO:0000256" key="6">
    <source>
        <dbReference type="ARBA" id="ARBA00022723"/>
    </source>
</evidence>
<dbReference type="InterPro" id="IPR006683">
    <property type="entry name" value="Thioestr_dom"/>
</dbReference>
<dbReference type="FunFam" id="3.10.129.10:FF:000029">
    <property type="entry name" value="Acyl-CoA thioesterase 12"/>
    <property type="match status" value="1"/>
</dbReference>
<reference evidence="17" key="1">
    <citation type="submission" date="2025-08" db="UniProtKB">
        <authorList>
            <consortium name="Ensembl"/>
        </authorList>
    </citation>
    <scope>IDENTIFICATION</scope>
</reference>
<dbReference type="UniPathway" id="UPA00199"/>
<feature type="domain" description="CCHC-type" evidence="14">
    <location>
        <begin position="509"/>
        <end position="524"/>
    </location>
</feature>
<dbReference type="GO" id="GO:0006631">
    <property type="term" value="P:fatty acid metabolic process"/>
    <property type="evidence" value="ECO:0007669"/>
    <property type="project" value="UniProtKB-UniPathway"/>
</dbReference>
<evidence type="ECO:0000256" key="9">
    <source>
        <dbReference type="ARBA" id="ARBA00022801"/>
    </source>
</evidence>
<dbReference type="GO" id="GO:0052689">
    <property type="term" value="F:carboxylic ester hydrolase activity"/>
    <property type="evidence" value="ECO:0007669"/>
    <property type="project" value="UniProtKB-KW"/>
</dbReference>
<evidence type="ECO:0000256" key="10">
    <source>
        <dbReference type="ARBA" id="ARBA00022832"/>
    </source>
</evidence>
<feature type="domain" description="HotDog ACOT-type" evidence="16">
    <location>
        <begin position="6"/>
        <end position="118"/>
    </location>
</feature>
<dbReference type="Pfam" id="PF00098">
    <property type="entry name" value="zf-CCHC"/>
    <property type="match status" value="2"/>
</dbReference>
<dbReference type="InterPro" id="IPR036875">
    <property type="entry name" value="Znf_CCHC_sf"/>
</dbReference>
<dbReference type="GO" id="GO:0006084">
    <property type="term" value="P:acetyl-CoA metabolic process"/>
    <property type="evidence" value="ECO:0007669"/>
    <property type="project" value="TreeGrafter"/>
</dbReference>
<feature type="domain" description="HotDog ACOT-type" evidence="16">
    <location>
        <begin position="180"/>
        <end position="295"/>
    </location>
</feature>
<evidence type="ECO:0000256" key="4">
    <source>
        <dbReference type="ARBA" id="ARBA00022487"/>
    </source>
</evidence>
<dbReference type="AlphaFoldDB" id="A0A8C5LSE3"/>
<feature type="domain" description="START" evidence="15">
    <location>
        <begin position="366"/>
        <end position="508"/>
    </location>
</feature>
<comment type="catalytic activity">
    <reaction evidence="1">
        <text>butanoyl-CoA + H2O = butanoate + CoA + H(+)</text>
        <dbReference type="Rhea" id="RHEA:40111"/>
        <dbReference type="ChEBI" id="CHEBI:15377"/>
        <dbReference type="ChEBI" id="CHEBI:15378"/>
        <dbReference type="ChEBI" id="CHEBI:17968"/>
        <dbReference type="ChEBI" id="CHEBI:57287"/>
        <dbReference type="ChEBI" id="CHEBI:57371"/>
    </reaction>
    <physiologicalReaction direction="left-to-right" evidence="1">
        <dbReference type="Rhea" id="RHEA:40112"/>
    </physiologicalReaction>
</comment>
<evidence type="ECO:0000256" key="2">
    <source>
        <dbReference type="ARBA" id="ARBA00004496"/>
    </source>
</evidence>
<dbReference type="InterPro" id="IPR033120">
    <property type="entry name" value="HOTDOG_ACOT"/>
</dbReference>
<keyword evidence="5" id="KW-0963">Cytoplasm</keyword>
<keyword evidence="11" id="KW-0862">Zinc</keyword>
<dbReference type="Gene3D" id="3.10.129.10">
    <property type="entry name" value="Hotdog Thioesterase"/>
    <property type="match status" value="2"/>
</dbReference>
<keyword evidence="10" id="KW-0276">Fatty acid metabolism</keyword>
<dbReference type="GO" id="GO:0008270">
    <property type="term" value="F:zinc ion binding"/>
    <property type="evidence" value="ECO:0007669"/>
    <property type="project" value="UniProtKB-KW"/>
</dbReference>
<dbReference type="InterPro" id="IPR040170">
    <property type="entry name" value="Cytosol_ACT"/>
</dbReference>
<gene>
    <name evidence="17" type="primary">ACOT12</name>
</gene>
<comment type="subcellular location">
    <subcellularLocation>
        <location evidence="2">Cytoplasm</location>
    </subcellularLocation>
</comment>
<protein>
    <submittedName>
        <fullName evidence="17">Acyl-CoA thioesterase 12</fullName>
    </submittedName>
</protein>
<dbReference type="PROSITE" id="PS50158">
    <property type="entry name" value="ZF_CCHC"/>
    <property type="match status" value="3"/>
</dbReference>
<evidence type="ECO:0000256" key="13">
    <source>
        <dbReference type="PROSITE-ProRule" id="PRU00047"/>
    </source>
</evidence>
<keyword evidence="6" id="KW-0479">Metal-binding</keyword>
<keyword evidence="4" id="KW-0719">Serine esterase</keyword>
<evidence type="ECO:0000259" key="15">
    <source>
        <dbReference type="PROSITE" id="PS50848"/>
    </source>
</evidence>
<keyword evidence="7" id="KW-0677">Repeat</keyword>
<dbReference type="Gene3D" id="3.30.530.20">
    <property type="match status" value="1"/>
</dbReference>
<feature type="domain" description="CCHC-type" evidence="14">
    <location>
        <begin position="564"/>
        <end position="580"/>
    </location>
</feature>
<keyword evidence="8 13" id="KW-0863">Zinc-finger</keyword>
<evidence type="ECO:0000313" key="18">
    <source>
        <dbReference type="Proteomes" id="UP000694569"/>
    </source>
</evidence>
<dbReference type="InterPro" id="IPR002913">
    <property type="entry name" value="START_lipid-bd_dom"/>
</dbReference>
<dbReference type="SUPFAM" id="SSF55961">
    <property type="entry name" value="Bet v1-like"/>
    <property type="match status" value="1"/>
</dbReference>
<evidence type="ECO:0000259" key="16">
    <source>
        <dbReference type="PROSITE" id="PS51770"/>
    </source>
</evidence>
<evidence type="ECO:0000256" key="8">
    <source>
        <dbReference type="ARBA" id="ARBA00022771"/>
    </source>
</evidence>
<evidence type="ECO:0000256" key="7">
    <source>
        <dbReference type="ARBA" id="ARBA00022737"/>
    </source>
</evidence>
<evidence type="ECO:0000256" key="3">
    <source>
        <dbReference type="ARBA" id="ARBA00004872"/>
    </source>
</evidence>
<dbReference type="Gene3D" id="4.10.60.10">
    <property type="entry name" value="Zinc finger, CCHC-type"/>
    <property type="match status" value="1"/>
</dbReference>
<comment type="pathway">
    <text evidence="3">Lipid metabolism; fatty acid metabolism.</text>
</comment>
<dbReference type="PANTHER" id="PTHR11049">
    <property type="entry name" value="ACYL COENZYME A THIOESTER HYDROLASE"/>
    <property type="match status" value="1"/>
</dbReference>
<dbReference type="Proteomes" id="UP000694569">
    <property type="component" value="Unplaced"/>
</dbReference>
<keyword evidence="18" id="KW-1185">Reference proteome</keyword>
<dbReference type="FunFam" id="4.10.60.10:FF:000091">
    <property type="entry name" value="Zinc finger CCHC-type-containing 9"/>
    <property type="match status" value="1"/>
</dbReference>
<dbReference type="GO" id="GO:0003986">
    <property type="term" value="F:acetyl-CoA hydrolase activity"/>
    <property type="evidence" value="ECO:0007669"/>
    <property type="project" value="TreeGrafter"/>
</dbReference>
<evidence type="ECO:0000259" key="14">
    <source>
        <dbReference type="PROSITE" id="PS50158"/>
    </source>
</evidence>
<dbReference type="InterPro" id="IPR029069">
    <property type="entry name" value="HotDog_dom_sf"/>
</dbReference>
<dbReference type="CDD" id="cd03442">
    <property type="entry name" value="BFIT_BACH"/>
    <property type="match status" value="2"/>
</dbReference>
<dbReference type="FunFam" id="3.10.129.10:FF:000011">
    <property type="entry name" value="Acyl-coenzyme A thioesterase 11"/>
    <property type="match status" value="1"/>
</dbReference>
<dbReference type="PROSITE" id="PS51770">
    <property type="entry name" value="HOTDOG_ACOT"/>
    <property type="match status" value="2"/>
</dbReference>
<keyword evidence="12" id="KW-0443">Lipid metabolism</keyword>